<name>A0ABQ0AR00_9RHOB</name>
<comment type="caution">
    <text evidence="2">The sequence shown here is derived from an EMBL/GenBank/DDBJ whole genome shotgun (WGS) entry which is preliminary data.</text>
</comment>
<dbReference type="RefSeq" id="WP_348153986.1">
    <property type="nucleotide sequence ID" value="NZ_BAABWU010000020.1"/>
</dbReference>
<sequence>MTQIEELQGRIQAAMARIGAGVEQLEQARAKATEDARVAADNSDLEQALEEEKTANSQLEERVKILHSRLKEAEQAAPAADNGDMEALQAELELLRNEVGNTDEKDALKLEITRLKGELESTGNGLAAEKEALETELSDLKAANQQLMSQLEQGSGEAAGDLGDVVDHAALAAEMIALKAQLAEAQAAAAVVPKEHEFQAQLDELRLANDELRSTNDALRAAQANDQAQVNAVLAKLEPLLASAQTLPEQNLPEGEEA</sequence>
<organism evidence="2 3">
    <name type="scientific">Pseudophaeobacter arcticus</name>
    <dbReference type="NCBI Taxonomy" id="385492"/>
    <lineage>
        <taxon>Bacteria</taxon>
        <taxon>Pseudomonadati</taxon>
        <taxon>Pseudomonadota</taxon>
        <taxon>Alphaproteobacteria</taxon>
        <taxon>Rhodobacterales</taxon>
        <taxon>Paracoccaceae</taxon>
        <taxon>Pseudophaeobacter</taxon>
    </lineage>
</organism>
<keyword evidence="3" id="KW-1185">Reference proteome</keyword>
<keyword evidence="1" id="KW-0175">Coiled coil</keyword>
<protein>
    <recommendedName>
        <fullName evidence="4">Colicin transporter</fullName>
    </recommendedName>
</protein>
<evidence type="ECO:0000313" key="2">
    <source>
        <dbReference type="EMBL" id="GAA6198269.1"/>
    </source>
</evidence>
<proteinExistence type="predicted"/>
<evidence type="ECO:0000313" key="3">
    <source>
        <dbReference type="Proteomes" id="UP001441944"/>
    </source>
</evidence>
<gene>
    <name evidence="2" type="ORF">NBRC116598_37140</name>
</gene>
<dbReference type="EMBL" id="BAABWU010000020">
    <property type="protein sequence ID" value="GAA6198269.1"/>
    <property type="molecule type" value="Genomic_DNA"/>
</dbReference>
<reference evidence="2 3" key="1">
    <citation type="submission" date="2024-04" db="EMBL/GenBank/DDBJ databases">
        <title>Draft genome sequence of Pseudophaeobacter arcticus NBRC 116598.</title>
        <authorList>
            <person name="Miyakawa T."/>
            <person name="Kusuya Y."/>
            <person name="Miura T."/>
        </authorList>
    </citation>
    <scope>NUCLEOTIDE SEQUENCE [LARGE SCALE GENOMIC DNA]</scope>
    <source>
        <strain evidence="2 3">SU-CL00105</strain>
    </source>
</reference>
<feature type="coiled-coil region" evidence="1">
    <location>
        <begin position="22"/>
        <end position="225"/>
    </location>
</feature>
<accession>A0ABQ0AR00</accession>
<evidence type="ECO:0008006" key="4">
    <source>
        <dbReference type="Google" id="ProtNLM"/>
    </source>
</evidence>
<evidence type="ECO:0000256" key="1">
    <source>
        <dbReference type="SAM" id="Coils"/>
    </source>
</evidence>
<dbReference type="Proteomes" id="UP001441944">
    <property type="component" value="Unassembled WGS sequence"/>
</dbReference>